<evidence type="ECO:0000256" key="1">
    <source>
        <dbReference type="SAM" id="Phobius"/>
    </source>
</evidence>
<keyword evidence="2" id="KW-0732">Signal</keyword>
<accession>A0AAN8J6S4</accession>
<comment type="caution">
    <text evidence="3">The sequence shown here is derived from an EMBL/GenBank/DDBJ whole genome shotgun (WGS) entry which is preliminary data.</text>
</comment>
<evidence type="ECO:0000313" key="3">
    <source>
        <dbReference type="EMBL" id="KAK6170211.1"/>
    </source>
</evidence>
<name>A0AAN8J6S4_PATCE</name>
<gene>
    <name evidence="3" type="ORF">SNE40_018660</name>
</gene>
<keyword evidence="4" id="KW-1185">Reference proteome</keyword>
<keyword evidence="1" id="KW-0812">Transmembrane</keyword>
<dbReference type="AlphaFoldDB" id="A0AAN8J6S4"/>
<protein>
    <submittedName>
        <fullName evidence="3">Uncharacterized protein</fullName>
    </submittedName>
</protein>
<keyword evidence="1" id="KW-0472">Membrane</keyword>
<evidence type="ECO:0000313" key="4">
    <source>
        <dbReference type="Proteomes" id="UP001347796"/>
    </source>
</evidence>
<feature type="transmembrane region" description="Helical" evidence="1">
    <location>
        <begin position="78"/>
        <end position="102"/>
    </location>
</feature>
<feature type="signal peptide" evidence="2">
    <location>
        <begin position="1"/>
        <end position="24"/>
    </location>
</feature>
<keyword evidence="1" id="KW-1133">Transmembrane helix</keyword>
<sequence length="235" mass="26554">MNHSYCLIYLFTVWISLNIKPVSPNNETTYETTANSTRDNTSTPSTTYNMVSLSKYSGATSTTSTTSQDDIKCREEGFIFTGAVCGILALVFSTVTMILFCCSREIRKLKSKFLDCFVIDKIACCFNTKHNVNDIPFYYQVEAPQTVCQQQSISPVHENKRDSNKQAGSSIDNASVSDIYVNQDVIPDTKNRKSSITKWVEPNQQQYDMEILENDLYESTESLPSIKQEINTSEK</sequence>
<organism evidence="3 4">
    <name type="scientific">Patella caerulea</name>
    <name type="common">Rayed Mediterranean limpet</name>
    <dbReference type="NCBI Taxonomy" id="87958"/>
    <lineage>
        <taxon>Eukaryota</taxon>
        <taxon>Metazoa</taxon>
        <taxon>Spiralia</taxon>
        <taxon>Lophotrochozoa</taxon>
        <taxon>Mollusca</taxon>
        <taxon>Gastropoda</taxon>
        <taxon>Patellogastropoda</taxon>
        <taxon>Patelloidea</taxon>
        <taxon>Patellidae</taxon>
        <taxon>Patella</taxon>
    </lineage>
</organism>
<proteinExistence type="predicted"/>
<evidence type="ECO:0000256" key="2">
    <source>
        <dbReference type="SAM" id="SignalP"/>
    </source>
</evidence>
<feature type="chain" id="PRO_5043025640" evidence="2">
    <location>
        <begin position="25"/>
        <end position="235"/>
    </location>
</feature>
<dbReference type="Proteomes" id="UP001347796">
    <property type="component" value="Unassembled WGS sequence"/>
</dbReference>
<reference evidence="3 4" key="1">
    <citation type="submission" date="2024-01" db="EMBL/GenBank/DDBJ databases">
        <title>The genome of the rayed Mediterranean limpet Patella caerulea (Linnaeus, 1758).</title>
        <authorList>
            <person name="Anh-Thu Weber A."/>
            <person name="Halstead-Nussloch G."/>
        </authorList>
    </citation>
    <scope>NUCLEOTIDE SEQUENCE [LARGE SCALE GENOMIC DNA]</scope>
    <source>
        <strain evidence="3">AATW-2023a</strain>
        <tissue evidence="3">Whole specimen</tissue>
    </source>
</reference>
<dbReference type="EMBL" id="JAZGQO010000014">
    <property type="protein sequence ID" value="KAK6170211.1"/>
    <property type="molecule type" value="Genomic_DNA"/>
</dbReference>